<evidence type="ECO:0000313" key="1">
    <source>
        <dbReference type="EMBL" id="KAK9871077.1"/>
    </source>
</evidence>
<keyword evidence="2" id="KW-1185">Reference proteome</keyword>
<organism evidence="1 2">
    <name type="scientific">Henosepilachna vigintioctopunctata</name>
    <dbReference type="NCBI Taxonomy" id="420089"/>
    <lineage>
        <taxon>Eukaryota</taxon>
        <taxon>Metazoa</taxon>
        <taxon>Ecdysozoa</taxon>
        <taxon>Arthropoda</taxon>
        <taxon>Hexapoda</taxon>
        <taxon>Insecta</taxon>
        <taxon>Pterygota</taxon>
        <taxon>Neoptera</taxon>
        <taxon>Endopterygota</taxon>
        <taxon>Coleoptera</taxon>
        <taxon>Polyphaga</taxon>
        <taxon>Cucujiformia</taxon>
        <taxon>Coccinelloidea</taxon>
        <taxon>Coccinellidae</taxon>
        <taxon>Epilachninae</taxon>
        <taxon>Epilachnini</taxon>
        <taxon>Henosepilachna</taxon>
    </lineage>
</organism>
<comment type="caution">
    <text evidence="1">The sequence shown here is derived from an EMBL/GenBank/DDBJ whole genome shotgun (WGS) entry which is preliminary data.</text>
</comment>
<dbReference type="EMBL" id="JARQZJ010000005">
    <property type="protein sequence ID" value="KAK9871077.1"/>
    <property type="molecule type" value="Genomic_DNA"/>
</dbReference>
<accession>A0AAW1TJF5</accession>
<protein>
    <submittedName>
        <fullName evidence="1">Uncharacterized protein</fullName>
    </submittedName>
</protein>
<sequence>MGRLEVFEKSLPKLSEDPIELCNRINDIVAISGLKTNNPVVVPSPLDLNGIQVSKSFNLYDVKENDVKAAVQMLKTSNSSDVVMMEYPCPS</sequence>
<reference evidence="1 2" key="1">
    <citation type="submission" date="2023-03" db="EMBL/GenBank/DDBJ databases">
        <title>Genome insight into feeding habits of ladybird beetles.</title>
        <authorList>
            <person name="Li H.-S."/>
            <person name="Huang Y.-H."/>
            <person name="Pang H."/>
        </authorList>
    </citation>
    <scope>NUCLEOTIDE SEQUENCE [LARGE SCALE GENOMIC DNA]</scope>
    <source>
        <strain evidence="1">SYSU_2023b</strain>
        <tissue evidence="1">Whole body</tissue>
    </source>
</reference>
<dbReference type="AlphaFoldDB" id="A0AAW1TJF5"/>
<name>A0AAW1TJF5_9CUCU</name>
<proteinExistence type="predicted"/>
<dbReference type="Proteomes" id="UP001431783">
    <property type="component" value="Unassembled WGS sequence"/>
</dbReference>
<evidence type="ECO:0000313" key="2">
    <source>
        <dbReference type="Proteomes" id="UP001431783"/>
    </source>
</evidence>
<gene>
    <name evidence="1" type="ORF">WA026_011359</name>
</gene>